<name>A0AB38Z1R1_9VIRU</name>
<protein>
    <submittedName>
        <fullName evidence="1">Coat protein</fullName>
    </submittedName>
</protein>
<accession>A0AB38Z1R1</accession>
<dbReference type="GO" id="GO:0019028">
    <property type="term" value="C:viral capsid"/>
    <property type="evidence" value="ECO:0007669"/>
    <property type="project" value="UniProtKB-KW"/>
</dbReference>
<keyword evidence="1" id="KW-0167">Capsid protein</keyword>
<sequence>MNRWLRKHTFLGHPVIFRLLQHGKKIYSGATLLPAIQDETYNQMCATNPSYTKCVPKCAHDYYLGILAYSRFLKLHSANGGRINPEEGLFVTQVSEFDFKVPKSFSLFLSGFGNTKIPSGRDIHFAMVKPSTSVGQVTHGEAEVNEIPGYFGAIMEILGAYSSYPCPGVYAQRILQDLLHPPNEPNPKDWDLPVGFRAENKPINYNCLGYSPSVRLSSEHRHFLSSAGVSKDRFDFGSDVVPVLYELMNAVHMKLMSTRMTLHSFSTSTNGSTGQLPTEIVESQSSKRAVGAKYIAKTSIDLPAAQGFLGSSFLYNVCKSSENDYVVKSLMPVKYKADDTVDPPAREGLNLLYTLTTEMVKLESYETISYSPNLRLGDIVKVDFGQ</sequence>
<organism evidence="1">
    <name type="scientific">Tapera partitivirus</name>
    <dbReference type="NCBI Taxonomy" id="3078417"/>
    <lineage>
        <taxon>Viruses</taxon>
        <taxon>Riboviria</taxon>
        <taxon>Orthornavirae</taxon>
        <taxon>Pisuviricota</taxon>
        <taxon>Duplopiviricetes</taxon>
        <taxon>Durnavirales</taxon>
        <taxon>Partitiviridae</taxon>
    </lineage>
</organism>
<keyword evidence="1" id="KW-0946">Virion</keyword>
<evidence type="ECO:0000313" key="1">
    <source>
        <dbReference type="EMBL" id="WNO13950.1"/>
    </source>
</evidence>
<dbReference type="EMBL" id="OQ968297">
    <property type="protein sequence ID" value="WNO13950.1"/>
    <property type="molecule type" value="Genomic_RNA"/>
</dbReference>
<reference evidence="1" key="1">
    <citation type="submission" date="2023-04" db="EMBL/GenBank/DDBJ databases">
        <title>Novel viruses in aedes, anopheles and culex mosquitoes from high pantanal, mato grosso state, Brazil 2019.</title>
        <authorList>
            <person name="Pavon J.A.R."/>
            <person name="Neves N.A.S."/>
            <person name="Pinho J.B."/>
            <person name="Patroca S."/>
            <person name="Cruz A.C.B."/>
            <person name="Medeiros D.B.A."/>
            <person name="Nunes M.R.T."/>
            <person name="Slhessarenko R.D."/>
        </authorList>
    </citation>
    <scope>NUCLEOTIDE SEQUENCE</scope>
    <source>
        <strain evidence="1">JARP29</strain>
    </source>
</reference>
<proteinExistence type="predicted"/>